<protein>
    <submittedName>
        <fullName evidence="6">ArsR family transcriptional regulator</fullName>
    </submittedName>
</protein>
<evidence type="ECO:0000313" key="7">
    <source>
        <dbReference type="Proteomes" id="UP000076825"/>
    </source>
</evidence>
<dbReference type="STRING" id="123899.SAMEA3906487_03379"/>
<name>A0A157SQN7_9BORD</name>
<dbReference type="Gene3D" id="1.10.10.10">
    <property type="entry name" value="Winged helix-like DNA-binding domain superfamily/Winged helix DNA-binding domain"/>
    <property type="match status" value="1"/>
</dbReference>
<dbReference type="InterPro" id="IPR011991">
    <property type="entry name" value="ArsR-like_HTH"/>
</dbReference>
<keyword evidence="1" id="KW-0059">Arsenical resistance</keyword>
<dbReference type="Proteomes" id="UP000076825">
    <property type="component" value="Chromosome 1"/>
</dbReference>
<evidence type="ECO:0000259" key="5">
    <source>
        <dbReference type="PROSITE" id="PS50987"/>
    </source>
</evidence>
<evidence type="ECO:0000256" key="4">
    <source>
        <dbReference type="ARBA" id="ARBA00023163"/>
    </source>
</evidence>
<feature type="domain" description="HTH arsR-type" evidence="5">
    <location>
        <begin position="1"/>
        <end position="89"/>
    </location>
</feature>
<evidence type="ECO:0000313" key="6">
    <source>
        <dbReference type="EMBL" id="SAI72722.1"/>
    </source>
</evidence>
<dbReference type="GeneID" id="56589383"/>
<dbReference type="GO" id="GO:0046685">
    <property type="term" value="P:response to arsenic-containing substance"/>
    <property type="evidence" value="ECO:0007669"/>
    <property type="project" value="UniProtKB-KW"/>
</dbReference>
<dbReference type="AlphaFoldDB" id="A0A157SQN7"/>
<keyword evidence="3" id="KW-0238">DNA-binding</keyword>
<gene>
    <name evidence="6" type="primary">bigR_2</name>
    <name evidence="6" type="ORF">SAMEA3906487_03379</name>
</gene>
<dbReference type="NCBIfam" id="NF033788">
    <property type="entry name" value="HTH_metalloreg"/>
    <property type="match status" value="1"/>
</dbReference>
<dbReference type="SMART" id="SM00418">
    <property type="entry name" value="HTH_ARSR"/>
    <property type="match status" value="1"/>
</dbReference>
<dbReference type="PANTHER" id="PTHR33154:SF18">
    <property type="entry name" value="ARSENICAL RESISTANCE OPERON REPRESSOR"/>
    <property type="match status" value="1"/>
</dbReference>
<reference evidence="6 7" key="1">
    <citation type="submission" date="2016-04" db="EMBL/GenBank/DDBJ databases">
        <authorList>
            <consortium name="Pathogen Informatics"/>
        </authorList>
    </citation>
    <scope>NUCLEOTIDE SEQUENCE [LARGE SCALE GENOMIC DNA]</scope>
    <source>
        <strain evidence="6 7">H044680328</strain>
    </source>
</reference>
<dbReference type="PATRIC" id="fig|123899.6.peg.3378"/>
<dbReference type="SUPFAM" id="SSF46785">
    <property type="entry name" value="Winged helix' DNA-binding domain"/>
    <property type="match status" value="1"/>
</dbReference>
<dbReference type="OrthoDB" id="9791888at2"/>
<dbReference type="InterPro" id="IPR001845">
    <property type="entry name" value="HTH_ArsR_DNA-bd_dom"/>
</dbReference>
<dbReference type="InterPro" id="IPR051081">
    <property type="entry name" value="HTH_MetalResp_TranReg"/>
</dbReference>
<dbReference type="eggNOG" id="COG0640">
    <property type="taxonomic scope" value="Bacteria"/>
</dbReference>
<organism evidence="6 7">
    <name type="scientific">Bordetella trematum</name>
    <dbReference type="NCBI Taxonomy" id="123899"/>
    <lineage>
        <taxon>Bacteria</taxon>
        <taxon>Pseudomonadati</taxon>
        <taxon>Pseudomonadota</taxon>
        <taxon>Betaproteobacteria</taxon>
        <taxon>Burkholderiales</taxon>
        <taxon>Alcaligenaceae</taxon>
        <taxon>Bordetella</taxon>
    </lineage>
</organism>
<sequence length="104" mass="12004">MAENDIFKALADPTRRHIFEKLADGGMHASALREGMAISQPAMSQHLGVLRQAGLLRETRQGRYVHYEVDPQGLAQIAQWLSRYRRYWPQRVQALQTLLKDMDQ</sequence>
<dbReference type="PANTHER" id="PTHR33154">
    <property type="entry name" value="TRANSCRIPTIONAL REGULATOR, ARSR FAMILY"/>
    <property type="match status" value="1"/>
</dbReference>
<evidence type="ECO:0000256" key="1">
    <source>
        <dbReference type="ARBA" id="ARBA00022849"/>
    </source>
</evidence>
<keyword evidence="2" id="KW-0805">Transcription regulation</keyword>
<dbReference type="PROSITE" id="PS50987">
    <property type="entry name" value="HTH_ARSR_2"/>
    <property type="match status" value="1"/>
</dbReference>
<dbReference type="CDD" id="cd00090">
    <property type="entry name" value="HTH_ARSR"/>
    <property type="match status" value="1"/>
</dbReference>
<evidence type="ECO:0000256" key="2">
    <source>
        <dbReference type="ARBA" id="ARBA00023015"/>
    </source>
</evidence>
<dbReference type="GO" id="GO:0003677">
    <property type="term" value="F:DNA binding"/>
    <property type="evidence" value="ECO:0007669"/>
    <property type="project" value="UniProtKB-KW"/>
</dbReference>
<dbReference type="RefSeq" id="WP_025516013.1">
    <property type="nucleotide sequence ID" value="NZ_CP016340.1"/>
</dbReference>
<keyword evidence="4" id="KW-0804">Transcription</keyword>
<accession>A0A157SQN7</accession>
<dbReference type="FunFam" id="1.10.10.10:FF:000496">
    <property type="entry name" value="ArsR family transcriptional regulator"/>
    <property type="match status" value="1"/>
</dbReference>
<dbReference type="InterPro" id="IPR036388">
    <property type="entry name" value="WH-like_DNA-bd_sf"/>
</dbReference>
<dbReference type="KEGG" id="btrm:SAMEA390648703379"/>
<dbReference type="PRINTS" id="PR00778">
    <property type="entry name" value="HTHARSR"/>
</dbReference>
<dbReference type="Pfam" id="PF12840">
    <property type="entry name" value="HTH_20"/>
    <property type="match status" value="1"/>
</dbReference>
<evidence type="ECO:0000256" key="3">
    <source>
        <dbReference type="ARBA" id="ARBA00023125"/>
    </source>
</evidence>
<keyword evidence="7" id="KW-1185">Reference proteome</keyword>
<dbReference type="EMBL" id="LT546645">
    <property type="protein sequence ID" value="SAI72722.1"/>
    <property type="molecule type" value="Genomic_DNA"/>
</dbReference>
<proteinExistence type="predicted"/>
<dbReference type="InterPro" id="IPR036390">
    <property type="entry name" value="WH_DNA-bd_sf"/>
</dbReference>
<dbReference type="GO" id="GO:0003700">
    <property type="term" value="F:DNA-binding transcription factor activity"/>
    <property type="evidence" value="ECO:0007669"/>
    <property type="project" value="InterPro"/>
</dbReference>